<dbReference type="GO" id="GO:0033265">
    <property type="term" value="F:choline binding"/>
    <property type="evidence" value="ECO:0007669"/>
    <property type="project" value="InterPro"/>
</dbReference>
<evidence type="ECO:0000256" key="1">
    <source>
        <dbReference type="SAM" id="SignalP"/>
    </source>
</evidence>
<dbReference type="EMBL" id="JABEQF010000009">
    <property type="protein sequence ID" value="MBB2190831.1"/>
    <property type="molecule type" value="Genomic_DNA"/>
</dbReference>
<evidence type="ECO:0000313" key="4">
    <source>
        <dbReference type="Proteomes" id="UP000555756"/>
    </source>
</evidence>
<dbReference type="GO" id="GO:0042597">
    <property type="term" value="C:periplasmic space"/>
    <property type="evidence" value="ECO:0007669"/>
    <property type="project" value="InterPro"/>
</dbReference>
<dbReference type="CDD" id="cd13640">
    <property type="entry name" value="PBP2_ChoX"/>
    <property type="match status" value="1"/>
</dbReference>
<feature type="chain" id="PRO_5030911630" evidence="1">
    <location>
        <begin position="23"/>
        <end position="319"/>
    </location>
</feature>
<dbReference type="Proteomes" id="UP000555756">
    <property type="component" value="Unassembled WGS sequence"/>
</dbReference>
<accession>A0A7W4PH81</accession>
<feature type="domain" description="ABC-type glycine betaine transport system substrate-binding" evidence="2">
    <location>
        <begin position="30"/>
        <end position="281"/>
    </location>
</feature>
<reference evidence="3 4" key="1">
    <citation type="submission" date="2020-04" db="EMBL/GenBank/DDBJ databases">
        <title>Description of novel Gluconacetobacter.</title>
        <authorList>
            <person name="Sombolestani A."/>
        </authorList>
    </citation>
    <scope>NUCLEOTIDE SEQUENCE [LARGE SCALE GENOMIC DNA]</scope>
    <source>
        <strain evidence="3 4">LMG 21311</strain>
    </source>
</reference>
<dbReference type="GO" id="GO:0022857">
    <property type="term" value="F:transmembrane transporter activity"/>
    <property type="evidence" value="ECO:0007669"/>
    <property type="project" value="InterPro"/>
</dbReference>
<comment type="caution">
    <text evidence="3">The sequence shown here is derived from an EMBL/GenBank/DDBJ whole genome shotgun (WGS) entry which is preliminary data.</text>
</comment>
<evidence type="ECO:0000313" key="3">
    <source>
        <dbReference type="EMBL" id="MBB2190831.1"/>
    </source>
</evidence>
<dbReference type="InterPro" id="IPR017783">
    <property type="entry name" value="ABC_choline_sub-bd"/>
</dbReference>
<proteinExistence type="predicted"/>
<keyword evidence="4" id="KW-1185">Reference proteome</keyword>
<keyword evidence="1" id="KW-0732">Signal</keyword>
<dbReference type="GO" id="GO:0043190">
    <property type="term" value="C:ATP-binding cassette (ABC) transporter complex"/>
    <property type="evidence" value="ECO:0007669"/>
    <property type="project" value="InterPro"/>
</dbReference>
<feature type="signal peptide" evidence="1">
    <location>
        <begin position="1"/>
        <end position="22"/>
    </location>
</feature>
<organism evidence="3 4">
    <name type="scientific">Gluconacetobacter azotocaptans</name>
    <dbReference type="NCBI Taxonomy" id="142834"/>
    <lineage>
        <taxon>Bacteria</taxon>
        <taxon>Pseudomonadati</taxon>
        <taxon>Pseudomonadota</taxon>
        <taxon>Alphaproteobacteria</taxon>
        <taxon>Acetobacterales</taxon>
        <taxon>Acetobacteraceae</taxon>
        <taxon>Gluconacetobacter</taxon>
    </lineage>
</organism>
<protein>
    <submittedName>
        <fullName evidence="3">Glycine/betaine ABC transporter substrate-binding protein</fullName>
    </submittedName>
</protein>
<dbReference type="GO" id="GO:0015871">
    <property type="term" value="P:choline transport"/>
    <property type="evidence" value="ECO:0007669"/>
    <property type="project" value="InterPro"/>
</dbReference>
<dbReference type="Gene3D" id="3.40.190.10">
    <property type="entry name" value="Periplasmic binding protein-like II"/>
    <property type="match status" value="1"/>
</dbReference>
<dbReference type="AlphaFoldDB" id="A0A7W4PH81"/>
<evidence type="ECO:0000259" key="2">
    <source>
        <dbReference type="Pfam" id="PF04069"/>
    </source>
</evidence>
<name>A0A7W4PH81_9PROT</name>
<dbReference type="Pfam" id="PF04069">
    <property type="entry name" value="OpuAC"/>
    <property type="match status" value="1"/>
</dbReference>
<gene>
    <name evidence="3" type="ORF">HLH34_12810</name>
</gene>
<dbReference type="InterPro" id="IPR007210">
    <property type="entry name" value="ABC_Gly_betaine_transp_sub-bd"/>
</dbReference>
<dbReference type="RefSeq" id="WP_183119973.1">
    <property type="nucleotide sequence ID" value="NZ_JABEQF010000009.1"/>
</dbReference>
<dbReference type="SUPFAM" id="SSF53850">
    <property type="entry name" value="Periplasmic binding protein-like II"/>
    <property type="match status" value="1"/>
</dbReference>
<sequence length="319" mass="34657">MRRAIVLLSALMLCAACPAARAQDPAACRTVRLADVGWTDAAAVTAVGATLFDALGYQTRTPMLALTVAYLTMSTGQVDGFLSNWEPSGAAAIAPFLKNGTVRQIATNLSGAHYTLAVPEEVWQAGLHDFRDIAGWGSKLGHVIYGLEAGNDGNALVLDMIRDDRFGLGRFRLVESSEQGMLSQVSRSIESHRPIVFLAWEPHPMNMRFHLRYLTGGDEIFGPDAGASVHTVIRTGYDAACPNATRLLRQIRFSIAGENVMMKAIQDEHTHPRDEARRWLHDHPEVLGPWLDGVTTLDGRPGLPAVLSALSVPQTAQRP</sequence>
<dbReference type="Gene3D" id="3.40.190.100">
    <property type="entry name" value="Glycine betaine-binding periplasmic protein, domain 2"/>
    <property type="match status" value="1"/>
</dbReference>